<reference evidence="2 3" key="2">
    <citation type="submission" date="2018-11" db="EMBL/GenBank/DDBJ databases">
        <authorList>
            <consortium name="Pathogen Informatics"/>
        </authorList>
    </citation>
    <scope>NUCLEOTIDE SEQUENCE [LARGE SCALE GENOMIC DNA]</scope>
    <source>
        <strain evidence="2 3">MHpl1</strain>
    </source>
</reference>
<dbReference type="WBParaSite" id="HPLM_0001928201-mRNA-1">
    <property type="protein sequence ID" value="HPLM_0001928201-mRNA-1"/>
    <property type="gene ID" value="HPLM_0001928201"/>
</dbReference>
<evidence type="ECO:0000313" key="2">
    <source>
        <dbReference type="EMBL" id="VDO76189.1"/>
    </source>
</evidence>
<dbReference type="OrthoDB" id="10255969at2759"/>
<gene>
    <name evidence="2" type="ORF">HPLM_LOCUS19274</name>
</gene>
<dbReference type="STRING" id="6290.A0A0N4X4J0"/>
<accession>A0A0N4X4J0</accession>
<name>A0A0N4X4J0_HAEPC</name>
<dbReference type="Proteomes" id="UP000268014">
    <property type="component" value="Unassembled WGS sequence"/>
</dbReference>
<keyword evidence="1" id="KW-0812">Transmembrane</keyword>
<feature type="transmembrane region" description="Helical" evidence="1">
    <location>
        <begin position="24"/>
        <end position="45"/>
    </location>
</feature>
<keyword evidence="3" id="KW-1185">Reference proteome</keyword>
<evidence type="ECO:0000256" key="1">
    <source>
        <dbReference type="SAM" id="Phobius"/>
    </source>
</evidence>
<protein>
    <submittedName>
        <fullName evidence="4">Flavodoxin-like domain-containing protein</fullName>
    </submittedName>
</protein>
<evidence type="ECO:0000313" key="4">
    <source>
        <dbReference type="WBParaSite" id="HPLM_0001928201-mRNA-1"/>
    </source>
</evidence>
<keyword evidence="1" id="KW-0472">Membrane</keyword>
<organism evidence="4">
    <name type="scientific">Haemonchus placei</name>
    <name type="common">Barber's pole worm</name>
    <dbReference type="NCBI Taxonomy" id="6290"/>
    <lineage>
        <taxon>Eukaryota</taxon>
        <taxon>Metazoa</taxon>
        <taxon>Ecdysozoa</taxon>
        <taxon>Nematoda</taxon>
        <taxon>Chromadorea</taxon>
        <taxon>Rhabditida</taxon>
        <taxon>Rhabditina</taxon>
        <taxon>Rhabditomorpha</taxon>
        <taxon>Strongyloidea</taxon>
        <taxon>Trichostrongylidae</taxon>
        <taxon>Haemonchus</taxon>
    </lineage>
</organism>
<reference evidence="4" key="1">
    <citation type="submission" date="2017-02" db="UniProtKB">
        <authorList>
            <consortium name="WormBaseParasite"/>
        </authorList>
    </citation>
    <scope>IDENTIFICATION</scope>
</reference>
<evidence type="ECO:0000313" key="3">
    <source>
        <dbReference type="Proteomes" id="UP000268014"/>
    </source>
</evidence>
<proteinExistence type="predicted"/>
<keyword evidence="1" id="KW-1133">Transmembrane helix</keyword>
<dbReference type="AlphaFoldDB" id="A0A0N4X4J0"/>
<sequence length="201" mass="23060">MCDSLRQLWLLTRKNLILTRRNKVWTLFEMILPIISLLPVTLLVVRGGTVHLTPSRSSESVPLEGGAEDFSFDQFESIPSRWCGRRYVLIAYSTNENRDSVEDMMKELAARFSSSFIKVNVVYIKDEAHLLDELRADPPDSGCAIDKFAGGLVFNQFNTKAGKLDYKLLVPAGTGHNDRYWNEEWGYPFDLDDDSTNKWFR</sequence>
<dbReference type="EMBL" id="UZAF01021179">
    <property type="protein sequence ID" value="VDO76189.1"/>
    <property type="molecule type" value="Genomic_DNA"/>
</dbReference>